<proteinExistence type="predicted"/>
<dbReference type="AlphaFoldDB" id="A0A4Z2IZ50"/>
<dbReference type="EMBL" id="SRLO01000035">
    <property type="protein sequence ID" value="TNN83061.1"/>
    <property type="molecule type" value="Genomic_DNA"/>
</dbReference>
<comment type="caution">
    <text evidence="1">The sequence shown here is derived from an EMBL/GenBank/DDBJ whole genome shotgun (WGS) entry which is preliminary data.</text>
</comment>
<name>A0A4Z2IZ50_9TELE</name>
<reference evidence="1 2" key="1">
    <citation type="submission" date="2019-03" db="EMBL/GenBank/DDBJ databases">
        <title>First draft genome of Liparis tanakae, snailfish: a comprehensive survey of snailfish specific genes.</title>
        <authorList>
            <person name="Kim W."/>
            <person name="Song I."/>
            <person name="Jeong J.-H."/>
            <person name="Kim D."/>
            <person name="Kim S."/>
            <person name="Ryu S."/>
            <person name="Song J.Y."/>
            <person name="Lee S.K."/>
        </authorList>
    </citation>
    <scope>NUCLEOTIDE SEQUENCE [LARGE SCALE GENOMIC DNA]</scope>
    <source>
        <tissue evidence="1">Muscle</tissue>
    </source>
</reference>
<protein>
    <submittedName>
        <fullName evidence="1">Uncharacterized protein</fullName>
    </submittedName>
</protein>
<evidence type="ECO:0000313" key="1">
    <source>
        <dbReference type="EMBL" id="TNN83061.1"/>
    </source>
</evidence>
<organism evidence="1 2">
    <name type="scientific">Liparis tanakae</name>
    <name type="common">Tanaka's snailfish</name>
    <dbReference type="NCBI Taxonomy" id="230148"/>
    <lineage>
        <taxon>Eukaryota</taxon>
        <taxon>Metazoa</taxon>
        <taxon>Chordata</taxon>
        <taxon>Craniata</taxon>
        <taxon>Vertebrata</taxon>
        <taxon>Euteleostomi</taxon>
        <taxon>Actinopterygii</taxon>
        <taxon>Neopterygii</taxon>
        <taxon>Teleostei</taxon>
        <taxon>Neoteleostei</taxon>
        <taxon>Acanthomorphata</taxon>
        <taxon>Eupercaria</taxon>
        <taxon>Perciformes</taxon>
        <taxon>Cottioidei</taxon>
        <taxon>Cottales</taxon>
        <taxon>Liparidae</taxon>
        <taxon>Liparis</taxon>
    </lineage>
</organism>
<dbReference type="Proteomes" id="UP000314294">
    <property type="component" value="Unassembled WGS sequence"/>
</dbReference>
<evidence type="ECO:0000313" key="2">
    <source>
        <dbReference type="Proteomes" id="UP000314294"/>
    </source>
</evidence>
<gene>
    <name evidence="1" type="ORF">EYF80_006668</name>
</gene>
<sequence>MTNLIGGSRPTESLVVHQLGHTGLLSAHRTAGLLGPQLDGPESGVLSVKHHQLLAAGSWSAGSRKEETMALADTRGLPLSTQASFTRYRVGTLSEQSATMSYMKSAKSRHHQERSHAYAFPPTERLKCRCDGWRRVLAREDYVSEPVPFNCAGSRQGLGLALGLLPVKHLSVQVTELHLVIVQQAQAPCRDQAVRQEVFRTDVNPTQVGQRFTCLCSISYNKEHFML</sequence>
<accession>A0A4Z2IZ50</accession>
<keyword evidence="2" id="KW-1185">Reference proteome</keyword>